<gene>
    <name evidence="1" type="ORF">C8A01DRAFT_38228</name>
</gene>
<name>A0AAN6PBG2_9PEZI</name>
<organism evidence="1 2">
    <name type="scientific">Parachaetomium inaequale</name>
    <dbReference type="NCBI Taxonomy" id="2588326"/>
    <lineage>
        <taxon>Eukaryota</taxon>
        <taxon>Fungi</taxon>
        <taxon>Dikarya</taxon>
        <taxon>Ascomycota</taxon>
        <taxon>Pezizomycotina</taxon>
        <taxon>Sordariomycetes</taxon>
        <taxon>Sordariomycetidae</taxon>
        <taxon>Sordariales</taxon>
        <taxon>Chaetomiaceae</taxon>
        <taxon>Parachaetomium</taxon>
    </lineage>
</organism>
<keyword evidence="2" id="KW-1185">Reference proteome</keyword>
<evidence type="ECO:0000313" key="2">
    <source>
        <dbReference type="Proteomes" id="UP001303115"/>
    </source>
</evidence>
<comment type="caution">
    <text evidence="1">The sequence shown here is derived from an EMBL/GenBank/DDBJ whole genome shotgun (WGS) entry which is preliminary data.</text>
</comment>
<dbReference type="EMBL" id="MU854448">
    <property type="protein sequence ID" value="KAK4035326.1"/>
    <property type="molecule type" value="Genomic_DNA"/>
</dbReference>
<evidence type="ECO:0000313" key="1">
    <source>
        <dbReference type="EMBL" id="KAK4035326.1"/>
    </source>
</evidence>
<proteinExistence type="predicted"/>
<accession>A0AAN6PBG2</accession>
<protein>
    <submittedName>
        <fullName evidence="1">Uncharacterized protein</fullName>
    </submittedName>
</protein>
<reference evidence="2" key="1">
    <citation type="journal article" date="2023" name="Mol. Phylogenet. Evol.">
        <title>Genome-scale phylogeny and comparative genomics of the fungal order Sordariales.</title>
        <authorList>
            <person name="Hensen N."/>
            <person name="Bonometti L."/>
            <person name="Westerberg I."/>
            <person name="Brannstrom I.O."/>
            <person name="Guillou S."/>
            <person name="Cros-Aarteil S."/>
            <person name="Calhoun S."/>
            <person name="Haridas S."/>
            <person name="Kuo A."/>
            <person name="Mondo S."/>
            <person name="Pangilinan J."/>
            <person name="Riley R."/>
            <person name="LaButti K."/>
            <person name="Andreopoulos B."/>
            <person name="Lipzen A."/>
            <person name="Chen C."/>
            <person name="Yan M."/>
            <person name="Daum C."/>
            <person name="Ng V."/>
            <person name="Clum A."/>
            <person name="Steindorff A."/>
            <person name="Ohm R.A."/>
            <person name="Martin F."/>
            <person name="Silar P."/>
            <person name="Natvig D.O."/>
            <person name="Lalanne C."/>
            <person name="Gautier V."/>
            <person name="Ament-Velasquez S.L."/>
            <person name="Kruys A."/>
            <person name="Hutchinson M.I."/>
            <person name="Powell A.J."/>
            <person name="Barry K."/>
            <person name="Miller A.N."/>
            <person name="Grigoriev I.V."/>
            <person name="Debuchy R."/>
            <person name="Gladieux P."/>
            <person name="Hiltunen Thoren M."/>
            <person name="Johannesson H."/>
        </authorList>
    </citation>
    <scope>NUCLEOTIDE SEQUENCE [LARGE SCALE GENOMIC DNA]</scope>
    <source>
        <strain evidence="2">CBS 284.82</strain>
    </source>
</reference>
<sequence length="337" mass="36587">MPQYSPPVLTTSVAVAHLYNGTVLTITKTPATPAYTALMERIGNAPEPPPPGRLAKWQRWWNKKRGQPATADVGVLSSLLISLKAATVSALGGQPVDRVAVTGPSTPALINQDLHDALEHAGLRSWLGDGSRYQPRRIAQCRAVFAGNGHGLCPSYTDLFQCWSEGGDMASRLTLFVSLTRHALYASVDEIREAFPKSAWGGDDGLRVLDFDGGLDGRGRFASEGDYWAHVRGRIVGLARQSSRPLQRVLLGGENATNSAFLATLRDALAELSPVSPLRVDVAMIEDPTYAAARGMAVYARRRQEVPGDCMERLVCDERREKERSGASEGSPRLELR</sequence>
<dbReference type="AlphaFoldDB" id="A0AAN6PBG2"/>
<dbReference type="Proteomes" id="UP001303115">
    <property type="component" value="Unassembled WGS sequence"/>
</dbReference>